<feature type="chain" id="PRO_5029837147" evidence="1">
    <location>
        <begin position="40"/>
        <end position="165"/>
    </location>
</feature>
<dbReference type="Proteomes" id="UP000469670">
    <property type="component" value="Unassembled WGS sequence"/>
</dbReference>
<name>A0A7K3S524_9ACTN</name>
<reference evidence="2 3" key="1">
    <citation type="submission" date="2020-01" db="EMBL/GenBank/DDBJ databases">
        <title>Insect and environment-associated Actinomycetes.</title>
        <authorList>
            <person name="Currrie C."/>
            <person name="Chevrette M."/>
            <person name="Carlson C."/>
            <person name="Stubbendieck R."/>
            <person name="Wendt-Pienkowski E."/>
        </authorList>
    </citation>
    <scope>NUCLEOTIDE SEQUENCE [LARGE SCALE GENOMIC DNA]</scope>
    <source>
        <strain evidence="2 3">SID7590</strain>
    </source>
</reference>
<gene>
    <name evidence="2" type="ORF">G3I50_30885</name>
</gene>
<proteinExistence type="predicted"/>
<dbReference type="RefSeq" id="WP_164207085.1">
    <property type="nucleotide sequence ID" value="NZ_JAAGMP010001362.1"/>
</dbReference>
<evidence type="ECO:0000313" key="3">
    <source>
        <dbReference type="Proteomes" id="UP000469670"/>
    </source>
</evidence>
<comment type="caution">
    <text evidence="2">The sequence shown here is derived from an EMBL/GenBank/DDBJ whole genome shotgun (WGS) entry which is preliminary data.</text>
</comment>
<feature type="signal peptide" evidence="1">
    <location>
        <begin position="1"/>
        <end position="39"/>
    </location>
</feature>
<evidence type="ECO:0000313" key="2">
    <source>
        <dbReference type="EMBL" id="NEC22614.1"/>
    </source>
</evidence>
<accession>A0A7K3S524</accession>
<keyword evidence="1" id="KW-0732">Signal</keyword>
<protein>
    <submittedName>
        <fullName evidence="2">DUF4251 domain-containing protein</fullName>
    </submittedName>
</protein>
<dbReference type="EMBL" id="JAAGMP010001362">
    <property type="protein sequence ID" value="NEC22614.1"/>
    <property type="molecule type" value="Genomic_DNA"/>
</dbReference>
<sequence length="165" mass="17570">MVSHPKNAAGRQGKRIAAVATVGAVMCAGLVAMGSSAHAAGDFCFSVKKYKDGSAQITINPQHRSRITGVVQWQADPGTFPLWIKKGDTLRVNDADGDGYSIFGQVVHANGAPKYYRSGHTAGHKAPYSVIKSENLAEGRKLQLRACVTKGAKNIQCSPYYAIHA</sequence>
<organism evidence="2 3">
    <name type="scientific">Streptomyces parvus</name>
    <dbReference type="NCBI Taxonomy" id="66428"/>
    <lineage>
        <taxon>Bacteria</taxon>
        <taxon>Bacillati</taxon>
        <taxon>Actinomycetota</taxon>
        <taxon>Actinomycetes</taxon>
        <taxon>Kitasatosporales</taxon>
        <taxon>Streptomycetaceae</taxon>
        <taxon>Streptomyces</taxon>
    </lineage>
</organism>
<dbReference type="AlphaFoldDB" id="A0A7K3S524"/>
<evidence type="ECO:0000256" key="1">
    <source>
        <dbReference type="SAM" id="SignalP"/>
    </source>
</evidence>